<keyword evidence="1" id="KW-0547">Nucleotide-binding</keyword>
<evidence type="ECO:0000313" key="1">
    <source>
        <dbReference type="EMBL" id="KAF0712141.1"/>
    </source>
</evidence>
<dbReference type="AlphaFoldDB" id="A0A6G0VXC1"/>
<evidence type="ECO:0000313" key="2">
    <source>
        <dbReference type="Proteomes" id="UP000478052"/>
    </source>
</evidence>
<reference evidence="1 2" key="1">
    <citation type="submission" date="2019-08" db="EMBL/GenBank/DDBJ databases">
        <title>Whole genome of Aphis craccivora.</title>
        <authorList>
            <person name="Voronova N.V."/>
            <person name="Shulinski R.S."/>
            <person name="Bandarenka Y.V."/>
            <person name="Zhorov D.G."/>
            <person name="Warner D."/>
        </authorList>
    </citation>
    <scope>NUCLEOTIDE SEQUENCE [LARGE SCALE GENOMIC DNA]</scope>
    <source>
        <strain evidence="1">180601</strain>
        <tissue evidence="1">Whole Body</tissue>
    </source>
</reference>
<dbReference type="Proteomes" id="UP000478052">
    <property type="component" value="Unassembled WGS sequence"/>
</dbReference>
<keyword evidence="1" id="KW-0378">Hydrolase</keyword>
<organism evidence="1 2">
    <name type="scientific">Aphis craccivora</name>
    <name type="common">Cowpea aphid</name>
    <dbReference type="NCBI Taxonomy" id="307492"/>
    <lineage>
        <taxon>Eukaryota</taxon>
        <taxon>Metazoa</taxon>
        <taxon>Ecdysozoa</taxon>
        <taxon>Arthropoda</taxon>
        <taxon>Hexapoda</taxon>
        <taxon>Insecta</taxon>
        <taxon>Pterygota</taxon>
        <taxon>Neoptera</taxon>
        <taxon>Paraneoptera</taxon>
        <taxon>Hemiptera</taxon>
        <taxon>Sternorrhyncha</taxon>
        <taxon>Aphidomorpha</taxon>
        <taxon>Aphidoidea</taxon>
        <taxon>Aphididae</taxon>
        <taxon>Aphidini</taxon>
        <taxon>Aphis</taxon>
        <taxon>Aphis</taxon>
    </lineage>
</organism>
<keyword evidence="1" id="KW-0347">Helicase</keyword>
<keyword evidence="2" id="KW-1185">Reference proteome</keyword>
<sequence>MPRAQRARIERRNKQLLIINIINANNLHQVIENPIKTTLTAFFELCSHDDFAKTLIYHEVPSHYTWDDSRG</sequence>
<accession>A0A6G0VXC1</accession>
<protein>
    <submittedName>
        <fullName evidence="1">ATP-dependent DNA helicase</fullName>
    </submittedName>
</protein>
<gene>
    <name evidence="1" type="ORF">FWK35_00030052</name>
</gene>
<comment type="caution">
    <text evidence="1">The sequence shown here is derived from an EMBL/GenBank/DDBJ whole genome shotgun (WGS) entry which is preliminary data.</text>
</comment>
<dbReference type="EMBL" id="VUJU01011043">
    <property type="protein sequence ID" value="KAF0712141.1"/>
    <property type="molecule type" value="Genomic_DNA"/>
</dbReference>
<dbReference type="OrthoDB" id="1728974at2759"/>
<dbReference type="GO" id="GO:0004386">
    <property type="term" value="F:helicase activity"/>
    <property type="evidence" value="ECO:0007669"/>
    <property type="project" value="UniProtKB-KW"/>
</dbReference>
<proteinExistence type="predicted"/>
<name>A0A6G0VXC1_APHCR</name>
<keyword evidence="1" id="KW-0067">ATP-binding</keyword>